<dbReference type="Gene3D" id="3.40.50.720">
    <property type="entry name" value="NAD(P)-binding Rossmann-like Domain"/>
    <property type="match status" value="1"/>
</dbReference>
<reference evidence="3" key="1">
    <citation type="submission" date="2016-11" db="UniProtKB">
        <authorList>
            <consortium name="WormBaseParasite"/>
        </authorList>
    </citation>
    <scope>IDENTIFICATION</scope>
</reference>
<evidence type="ECO:0000313" key="2">
    <source>
        <dbReference type="Proteomes" id="UP000095284"/>
    </source>
</evidence>
<dbReference type="NCBIfam" id="NF005559">
    <property type="entry name" value="PRK07231.1"/>
    <property type="match status" value="1"/>
</dbReference>
<dbReference type="PANTHER" id="PTHR43943:SF2">
    <property type="entry name" value="DEHYDROGENASE_REDUCTASE 4"/>
    <property type="match status" value="1"/>
</dbReference>
<dbReference type="SUPFAM" id="SSF51735">
    <property type="entry name" value="NAD(P)-binding Rossmann-fold domains"/>
    <property type="match status" value="1"/>
</dbReference>
<dbReference type="WBParaSite" id="BXY_1095200.1">
    <property type="protein sequence ID" value="BXY_1095200.1"/>
    <property type="gene ID" value="BXY_1095200"/>
</dbReference>
<evidence type="ECO:0000313" key="3">
    <source>
        <dbReference type="WBParaSite" id="BXY_1095200.1"/>
    </source>
</evidence>
<evidence type="ECO:0000256" key="1">
    <source>
        <dbReference type="ARBA" id="ARBA00006484"/>
    </source>
</evidence>
<dbReference type="FunFam" id="3.40.50.720:FF:000084">
    <property type="entry name" value="Short-chain dehydrogenase reductase"/>
    <property type="match status" value="1"/>
</dbReference>
<organism evidence="2 3">
    <name type="scientific">Bursaphelenchus xylophilus</name>
    <name type="common">Pinewood nematode worm</name>
    <name type="synonym">Aphelenchoides xylophilus</name>
    <dbReference type="NCBI Taxonomy" id="6326"/>
    <lineage>
        <taxon>Eukaryota</taxon>
        <taxon>Metazoa</taxon>
        <taxon>Ecdysozoa</taxon>
        <taxon>Nematoda</taxon>
        <taxon>Chromadorea</taxon>
        <taxon>Rhabditida</taxon>
        <taxon>Tylenchina</taxon>
        <taxon>Tylenchomorpha</taxon>
        <taxon>Aphelenchoidea</taxon>
        <taxon>Aphelenchoididae</taxon>
        <taxon>Bursaphelenchus</taxon>
    </lineage>
</organism>
<accession>A0A1I7SD48</accession>
<proteinExistence type="inferred from homology"/>
<dbReference type="InterPro" id="IPR036291">
    <property type="entry name" value="NAD(P)-bd_dom_sf"/>
</dbReference>
<sequence>MAGQVRSEQEREQVLATEHIQSQKHPGMSFKYKTHRLEGRVAVITASTKGIGYAIADRLGHEGAKIVISSRKQSSVDRAVDQLIAGGLRRENVAGIVCHAADEAQQDRLLAFAKQTFGKINILVCNHGISPYVGNLMDIPEDTWDRMFEVNCRSIFLLTQKAAHYLKEAGGGAIVYTASVAGYKPQPKLALYGVTKTVLLAMTKAFAQGLAEMNIRVNCVAPGVIKTDFSRVLWDETATGAKPQTKSEKDINDLGRHGTPEEVAASVAYLVSDDSSYVTGESHVVSGGVACRL</sequence>
<dbReference type="GO" id="GO:0004090">
    <property type="term" value="F:carbonyl reductase (NADPH) activity"/>
    <property type="evidence" value="ECO:0007669"/>
    <property type="project" value="TreeGrafter"/>
</dbReference>
<dbReference type="PRINTS" id="PR00081">
    <property type="entry name" value="GDHRDH"/>
</dbReference>
<dbReference type="PANTHER" id="PTHR43943">
    <property type="entry name" value="DEHYDROGENASE/REDUCTASE (SDR FAMILY) MEMBER 4"/>
    <property type="match status" value="1"/>
</dbReference>
<dbReference type="AlphaFoldDB" id="A0A1I7SD48"/>
<dbReference type="Proteomes" id="UP000095284">
    <property type="component" value="Unplaced"/>
</dbReference>
<dbReference type="eggNOG" id="KOG0725">
    <property type="taxonomic scope" value="Eukaryota"/>
</dbReference>
<protein>
    <submittedName>
        <fullName evidence="3">Dehydrogenase/reductase SDR family member 4</fullName>
    </submittedName>
</protein>
<name>A0A1I7SD48_BURXY</name>
<dbReference type="InterPro" id="IPR002347">
    <property type="entry name" value="SDR_fam"/>
</dbReference>
<dbReference type="Pfam" id="PF13561">
    <property type="entry name" value="adh_short_C2"/>
    <property type="match status" value="1"/>
</dbReference>
<comment type="similarity">
    <text evidence="1">Belongs to the short-chain dehydrogenases/reductases (SDR) family.</text>
</comment>